<comment type="caution">
    <text evidence="1">The sequence shown here is derived from an EMBL/GenBank/DDBJ whole genome shotgun (WGS) entry which is preliminary data.</text>
</comment>
<proteinExistence type="predicted"/>
<sequence length="66" mass="7073">MKAKLEPKDQPNVIITVSWKEATILRSMSEDIGGLGSGRVFTDSLGVVLNNLGVPYDESIGFSGSF</sequence>
<dbReference type="AlphaFoldDB" id="A0A0F8ZV29"/>
<name>A0A0F8ZV29_9ZZZZ</name>
<protein>
    <submittedName>
        <fullName evidence="1">Uncharacterized protein</fullName>
    </submittedName>
</protein>
<reference evidence="1" key="1">
    <citation type="journal article" date="2015" name="Nature">
        <title>Complex archaea that bridge the gap between prokaryotes and eukaryotes.</title>
        <authorList>
            <person name="Spang A."/>
            <person name="Saw J.H."/>
            <person name="Jorgensen S.L."/>
            <person name="Zaremba-Niedzwiedzka K."/>
            <person name="Martijn J."/>
            <person name="Lind A.E."/>
            <person name="van Eijk R."/>
            <person name="Schleper C."/>
            <person name="Guy L."/>
            <person name="Ettema T.J."/>
        </authorList>
    </citation>
    <scope>NUCLEOTIDE SEQUENCE</scope>
</reference>
<accession>A0A0F8ZV29</accession>
<gene>
    <name evidence="1" type="ORF">LCGC14_2649540</name>
</gene>
<dbReference type="EMBL" id="LAZR01045907">
    <property type="protein sequence ID" value="KKK97758.1"/>
    <property type="molecule type" value="Genomic_DNA"/>
</dbReference>
<evidence type="ECO:0000313" key="1">
    <source>
        <dbReference type="EMBL" id="KKK97758.1"/>
    </source>
</evidence>
<organism evidence="1">
    <name type="scientific">marine sediment metagenome</name>
    <dbReference type="NCBI Taxonomy" id="412755"/>
    <lineage>
        <taxon>unclassified sequences</taxon>
        <taxon>metagenomes</taxon>
        <taxon>ecological metagenomes</taxon>
    </lineage>
</organism>